<evidence type="ECO:0000313" key="5">
    <source>
        <dbReference type="Proteomes" id="UP000265341"/>
    </source>
</evidence>
<feature type="signal peptide" evidence="1">
    <location>
        <begin position="1"/>
        <end position="18"/>
    </location>
</feature>
<proteinExistence type="predicted"/>
<gene>
    <name evidence="4" type="ORF">Mrose_03287</name>
</gene>
<dbReference type="InterPro" id="IPR013229">
    <property type="entry name" value="PEGA"/>
</dbReference>
<dbReference type="Gene3D" id="2.60.40.1120">
    <property type="entry name" value="Carboxypeptidase-like, regulatory domain"/>
    <property type="match status" value="1"/>
</dbReference>
<name>A0A399EI43_9DEIN</name>
<reference evidence="4 5" key="1">
    <citation type="submission" date="2018-08" db="EMBL/GenBank/DDBJ databases">
        <title>Meiothermus roseus NBRC 110900 genome sequencing project.</title>
        <authorList>
            <person name="Da Costa M.S."/>
            <person name="Albuquerque L."/>
            <person name="Raposo P."/>
            <person name="Froufe H.J.C."/>
            <person name="Barroso C.S."/>
            <person name="Egas C."/>
        </authorList>
    </citation>
    <scope>NUCLEOTIDE SEQUENCE [LARGE SCALE GENOMIC DNA]</scope>
    <source>
        <strain evidence="4 5">NBRC 110900</strain>
    </source>
</reference>
<evidence type="ECO:0000259" key="2">
    <source>
        <dbReference type="Pfam" id="PF08308"/>
    </source>
</evidence>
<feature type="domain" description="PEGA" evidence="2">
    <location>
        <begin position="261"/>
        <end position="328"/>
    </location>
</feature>
<feature type="domain" description="PEGA" evidence="2">
    <location>
        <begin position="332"/>
        <end position="398"/>
    </location>
</feature>
<feature type="domain" description="PEGA" evidence="2">
    <location>
        <begin position="189"/>
        <end position="256"/>
    </location>
</feature>
<dbReference type="EMBL" id="QWLA01000095">
    <property type="protein sequence ID" value="RIH82739.1"/>
    <property type="molecule type" value="Genomic_DNA"/>
</dbReference>
<dbReference type="Pfam" id="PF14326">
    <property type="entry name" value="DUF4384"/>
    <property type="match status" value="1"/>
</dbReference>
<feature type="domain" description="DUF4384" evidence="3">
    <location>
        <begin position="53"/>
        <end position="133"/>
    </location>
</feature>
<keyword evidence="1" id="KW-0732">Signal</keyword>
<organism evidence="4 5">
    <name type="scientific">Calidithermus roseus</name>
    <dbReference type="NCBI Taxonomy" id="1644118"/>
    <lineage>
        <taxon>Bacteria</taxon>
        <taxon>Thermotogati</taxon>
        <taxon>Deinococcota</taxon>
        <taxon>Deinococci</taxon>
        <taxon>Thermales</taxon>
        <taxon>Thermaceae</taxon>
        <taxon>Calidithermus</taxon>
    </lineage>
</organism>
<protein>
    <submittedName>
        <fullName evidence="4">PEGA domain protein</fullName>
    </submittedName>
</protein>
<dbReference type="InterPro" id="IPR025493">
    <property type="entry name" value="DUF4384"/>
</dbReference>
<feature type="chain" id="PRO_5017457271" evidence="1">
    <location>
        <begin position="19"/>
        <end position="473"/>
    </location>
</feature>
<accession>A0A399EI43</accession>
<feature type="domain" description="PEGA" evidence="2">
    <location>
        <begin position="403"/>
        <end position="470"/>
    </location>
</feature>
<dbReference type="Pfam" id="PF08308">
    <property type="entry name" value="PEGA"/>
    <property type="match status" value="4"/>
</dbReference>
<keyword evidence="5" id="KW-1185">Reference proteome</keyword>
<dbReference type="PANTHER" id="PTHR36194">
    <property type="entry name" value="S-LAYER-LIKE PROTEIN"/>
    <property type="match status" value="1"/>
</dbReference>
<evidence type="ECO:0000256" key="1">
    <source>
        <dbReference type="SAM" id="SignalP"/>
    </source>
</evidence>
<sequence>MKRAIALLMLGLGLVAHAEPQLSPQNIVVNPVPTDLRVQVRVDRDPTGRGNPVYQIGEKIAINVSVNQDAYVYLFGVYPNGEISPILPNPFDRDNFLRAGETRRYPPVGARYEFTIDGPEGQHRVLAVASKRPLNIGSIIDSSLRPLVRGADALGRAIAIVVTPVPDQDWTTDVAFFTVGRLQPQPISGTLVVNSSPQGAQVYLNGRFVGSTPVTVRVTPGRQDVELRLAGYETYRTSVNVNPGQTVNINATLERTRPSTGTLVVNSSPQGAQVYVDGRFVGNTPLSIGLNPGRADVEIRLDGYDTFRTSVVINPGQTTTINASLNPSRRTGVLSVNSSPSGADVYIDNQRVGRTPYSVQINEGTYDVRVSLSGYTDYRTTVRVERGQETRINAQLVPLRAQLTISANVEARVFVDGQEVGTVGPGGTVRFDVNPGRHQVVLLSPGYRVFVTEVNLRSGENETIRANLSRLNF</sequence>
<dbReference type="AlphaFoldDB" id="A0A399EI43"/>
<dbReference type="Proteomes" id="UP000265341">
    <property type="component" value="Unassembled WGS sequence"/>
</dbReference>
<dbReference type="PANTHER" id="PTHR36194:SF1">
    <property type="entry name" value="S-LAYER-LIKE PROTEIN"/>
    <property type="match status" value="1"/>
</dbReference>
<comment type="caution">
    <text evidence="4">The sequence shown here is derived from an EMBL/GenBank/DDBJ whole genome shotgun (WGS) entry which is preliminary data.</text>
</comment>
<dbReference type="RefSeq" id="WP_245970003.1">
    <property type="nucleotide sequence ID" value="NZ_QWLA01000095.1"/>
</dbReference>
<evidence type="ECO:0000259" key="3">
    <source>
        <dbReference type="Pfam" id="PF14326"/>
    </source>
</evidence>
<evidence type="ECO:0000313" key="4">
    <source>
        <dbReference type="EMBL" id="RIH82739.1"/>
    </source>
</evidence>